<evidence type="ECO:0000256" key="3">
    <source>
        <dbReference type="ARBA" id="ARBA00022692"/>
    </source>
</evidence>
<protein>
    <submittedName>
        <fullName evidence="9">Lycopene cyclase domain-containing protein</fullName>
    </submittedName>
</protein>
<feature type="transmembrane region" description="Helical" evidence="8">
    <location>
        <begin position="145"/>
        <end position="164"/>
    </location>
</feature>
<keyword evidence="7" id="KW-0413">Isomerase</keyword>
<evidence type="ECO:0000256" key="4">
    <source>
        <dbReference type="ARBA" id="ARBA00022746"/>
    </source>
</evidence>
<dbReference type="NCBIfam" id="TIGR03462">
    <property type="entry name" value="CarR_dom_SF"/>
    <property type="match status" value="2"/>
</dbReference>
<comment type="subcellular location">
    <subcellularLocation>
        <location evidence="1">Membrane</location>
        <topology evidence="1">Multi-pass membrane protein</topology>
    </subcellularLocation>
</comment>
<dbReference type="GO" id="GO:0045436">
    <property type="term" value="F:lycopene beta cyclase activity"/>
    <property type="evidence" value="ECO:0007669"/>
    <property type="project" value="UniProtKB-ARBA"/>
</dbReference>
<keyword evidence="4" id="KW-0125">Carotenoid biosynthesis</keyword>
<keyword evidence="10" id="KW-1185">Reference proteome</keyword>
<dbReference type="OrthoDB" id="241129at2157"/>
<feature type="transmembrane region" description="Helical" evidence="8">
    <location>
        <begin position="176"/>
        <end position="200"/>
    </location>
</feature>
<dbReference type="AlphaFoldDB" id="A0A3N6MTY9"/>
<keyword evidence="5 8" id="KW-1133">Transmembrane helix</keyword>
<feature type="transmembrane region" description="Helical" evidence="8">
    <location>
        <begin position="220"/>
        <end position="241"/>
    </location>
</feature>
<dbReference type="GO" id="GO:0016020">
    <property type="term" value="C:membrane"/>
    <property type="evidence" value="ECO:0007669"/>
    <property type="project" value="UniProtKB-SubCell"/>
</dbReference>
<organism evidence="9 10">
    <name type="scientific">Natrarchaeobius chitinivorans</name>
    <dbReference type="NCBI Taxonomy" id="1679083"/>
    <lineage>
        <taxon>Archaea</taxon>
        <taxon>Methanobacteriati</taxon>
        <taxon>Methanobacteriota</taxon>
        <taxon>Stenosarchaea group</taxon>
        <taxon>Halobacteria</taxon>
        <taxon>Halobacteriales</taxon>
        <taxon>Natrialbaceae</taxon>
        <taxon>Natrarchaeobius</taxon>
    </lineage>
</organism>
<gene>
    <name evidence="9" type="ORF">EA472_08075</name>
</gene>
<dbReference type="GO" id="GO:0016117">
    <property type="term" value="P:carotenoid biosynthetic process"/>
    <property type="evidence" value="ECO:0007669"/>
    <property type="project" value="UniProtKB-KW"/>
</dbReference>
<accession>A0A3N6MTY9</accession>
<evidence type="ECO:0000256" key="6">
    <source>
        <dbReference type="ARBA" id="ARBA00023136"/>
    </source>
</evidence>
<dbReference type="GO" id="GO:0016872">
    <property type="term" value="F:intramolecular lyase activity"/>
    <property type="evidence" value="ECO:0007669"/>
    <property type="project" value="InterPro"/>
</dbReference>
<reference evidence="9 10" key="1">
    <citation type="submission" date="2018-10" db="EMBL/GenBank/DDBJ databases">
        <title>Natrarchaeobius chitinivorans gen. nov., sp. nov., and Natrarchaeobius haloalkaliphilus sp. nov., alkaliphilic, chitin-utilizing haloarchaea from hypersaline alkaline lakes.</title>
        <authorList>
            <person name="Sorokin D.Y."/>
            <person name="Elcheninov A.G."/>
            <person name="Kostrikina N.A."/>
            <person name="Bale N.J."/>
            <person name="Sinninghe Damste J.S."/>
            <person name="Khijniak T.V."/>
            <person name="Kublanov I.V."/>
            <person name="Toshchakov S.V."/>
        </authorList>
    </citation>
    <scope>NUCLEOTIDE SEQUENCE [LARGE SCALE GENOMIC DNA]</scope>
    <source>
        <strain evidence="9 10">AArcht7</strain>
    </source>
</reference>
<keyword evidence="6 8" id="KW-0472">Membrane</keyword>
<feature type="transmembrane region" description="Helical" evidence="8">
    <location>
        <begin position="119"/>
        <end position="139"/>
    </location>
</feature>
<evidence type="ECO:0000256" key="7">
    <source>
        <dbReference type="ARBA" id="ARBA00023235"/>
    </source>
</evidence>
<comment type="pathway">
    <text evidence="2">Carotenoid biosynthesis.</text>
</comment>
<proteinExistence type="predicted"/>
<evidence type="ECO:0000256" key="8">
    <source>
        <dbReference type="SAM" id="Phobius"/>
    </source>
</evidence>
<feature type="transmembrane region" description="Helical" evidence="8">
    <location>
        <begin position="76"/>
        <end position="98"/>
    </location>
</feature>
<evidence type="ECO:0000313" key="10">
    <source>
        <dbReference type="Proteomes" id="UP000281431"/>
    </source>
</evidence>
<dbReference type="EMBL" id="REFZ01000004">
    <property type="protein sequence ID" value="RQH01391.1"/>
    <property type="molecule type" value="Genomic_DNA"/>
</dbReference>
<feature type="transmembrane region" description="Helical" evidence="8">
    <location>
        <begin position="39"/>
        <end position="56"/>
    </location>
</feature>
<dbReference type="InterPro" id="IPR017825">
    <property type="entry name" value="Lycopene_cyclase_dom"/>
</dbReference>
<comment type="caution">
    <text evidence="9">The sequence shown here is derived from an EMBL/GenBank/DDBJ whole genome shotgun (WGS) entry which is preliminary data.</text>
</comment>
<keyword evidence="3 8" id="KW-0812">Transmembrane</keyword>
<sequence length="268" mass="29914">MTSPPSYLTFLVIFILGPIACLGWLAYRREHALWGRGPLSGVAIVVFLAVVYTTPWDNLLIAEGVWWYGDDVVAATVWHAPVGEYLFFILQPILTALWSFQLASHHEHSADRSLWIPRVHRAIGAICGLFIAAAGLFLLRTQSTFYLGAILFWAGPILTIQWSFGVTYLVALRRQLALAVTVPTLYLWIADRVAIGLGIWHISELHTTGYAVFGLPIEEALFFLVTNVFVVQALFLYLWLLERRDDIATLSQFFGRSSTLSGGDLDGS</sequence>
<evidence type="ECO:0000313" key="9">
    <source>
        <dbReference type="EMBL" id="RQH01391.1"/>
    </source>
</evidence>
<feature type="transmembrane region" description="Helical" evidence="8">
    <location>
        <begin position="6"/>
        <end position="27"/>
    </location>
</feature>
<evidence type="ECO:0000256" key="2">
    <source>
        <dbReference type="ARBA" id="ARBA00004829"/>
    </source>
</evidence>
<evidence type="ECO:0000256" key="5">
    <source>
        <dbReference type="ARBA" id="ARBA00022989"/>
    </source>
</evidence>
<dbReference type="Proteomes" id="UP000281431">
    <property type="component" value="Unassembled WGS sequence"/>
</dbReference>
<evidence type="ECO:0000256" key="1">
    <source>
        <dbReference type="ARBA" id="ARBA00004141"/>
    </source>
</evidence>
<name>A0A3N6MTY9_NATCH</name>